<protein>
    <submittedName>
        <fullName evidence="9">Peptidase inhibitor I9</fullName>
    </submittedName>
</protein>
<evidence type="ECO:0000313" key="10">
    <source>
        <dbReference type="Proteomes" id="UP000199226"/>
    </source>
</evidence>
<evidence type="ECO:0000256" key="5">
    <source>
        <dbReference type="PROSITE-ProRule" id="PRU01240"/>
    </source>
</evidence>
<dbReference type="AlphaFoldDB" id="A0A1G9V907"/>
<dbReference type="PRINTS" id="PR00723">
    <property type="entry name" value="SUBTILISIN"/>
</dbReference>
<evidence type="ECO:0000256" key="4">
    <source>
        <dbReference type="ARBA" id="ARBA00022825"/>
    </source>
</evidence>
<dbReference type="PROSITE" id="PS00136">
    <property type="entry name" value="SUBTILASE_ASP"/>
    <property type="match status" value="1"/>
</dbReference>
<evidence type="ECO:0000259" key="8">
    <source>
        <dbReference type="Pfam" id="PF05922"/>
    </source>
</evidence>
<keyword evidence="3 5" id="KW-0378">Hydrolase</keyword>
<comment type="similarity">
    <text evidence="1 5 6">Belongs to the peptidase S8 family.</text>
</comment>
<dbReference type="EMBL" id="FNHH01000019">
    <property type="protein sequence ID" value="SDM68557.1"/>
    <property type="molecule type" value="Genomic_DNA"/>
</dbReference>
<dbReference type="SUPFAM" id="SSF52743">
    <property type="entry name" value="Subtilisin-like"/>
    <property type="match status" value="1"/>
</dbReference>
<sequence length="426" mass="43973">MKFNLLLLNFFKKVNYIYSLIIINYSEIMKKLLYLSAIVLTVSCSKTEFDNSGSLIQLDGSVKENLLGSTTGRAIPSKYIIVLKDDNTILGDKVKSRGRALGLLKRNSAAESNLEFVYSKAIQGFSAFISPAVAAKLAKDPDVKYIEADMEINLWPITIEARPGGGGGSTTPPAQTTPWGINAIGGSASGTGKRAWIIDTGIDLTHPDLIVGSTLGFTAFTAGKDANFNDGNGHGTHVAGTVAALNNTIGVVGVAAGATVIPVKVLDSRGSGSTSGVIAGIDYVALKGISGDVANMSLGGAFSQALNDAVLRASAVVKFAVAAGNDAKSATNYSPASVNAPNVYTISAYDVNGVFATFSNFGNPPVDYSAPGVSISSTWKSGGYNTISGTSMASPHACGILLLGNISNGGTVTGDRDNTPDVKAIR</sequence>
<dbReference type="InterPro" id="IPR010259">
    <property type="entry name" value="S8pro/Inhibitor_I9"/>
</dbReference>
<evidence type="ECO:0000256" key="6">
    <source>
        <dbReference type="RuleBase" id="RU003355"/>
    </source>
</evidence>
<feature type="domain" description="Peptidase S8/S53" evidence="7">
    <location>
        <begin position="197"/>
        <end position="402"/>
    </location>
</feature>
<dbReference type="InterPro" id="IPR050131">
    <property type="entry name" value="Peptidase_S8_subtilisin-like"/>
</dbReference>
<dbReference type="Pfam" id="PF05922">
    <property type="entry name" value="Inhibitor_I9"/>
    <property type="match status" value="1"/>
</dbReference>
<keyword evidence="10" id="KW-1185">Reference proteome</keyword>
<dbReference type="SUPFAM" id="SSF54897">
    <property type="entry name" value="Protease propeptides/inhibitors"/>
    <property type="match status" value="1"/>
</dbReference>
<dbReference type="InterPro" id="IPR022398">
    <property type="entry name" value="Peptidase_S8_His-AS"/>
</dbReference>
<dbReference type="GO" id="GO:0004252">
    <property type="term" value="F:serine-type endopeptidase activity"/>
    <property type="evidence" value="ECO:0007669"/>
    <property type="project" value="UniProtKB-UniRule"/>
</dbReference>
<dbReference type="STRING" id="990371.SAMN05421813_11973"/>
<accession>A0A1G9V907</accession>
<feature type="active site" description="Charge relay system" evidence="5">
    <location>
        <position position="234"/>
    </location>
</feature>
<proteinExistence type="inferred from homology"/>
<evidence type="ECO:0000313" key="9">
    <source>
        <dbReference type="EMBL" id="SDM68557.1"/>
    </source>
</evidence>
<evidence type="ECO:0000259" key="7">
    <source>
        <dbReference type="Pfam" id="PF00082"/>
    </source>
</evidence>
<dbReference type="PROSITE" id="PS00137">
    <property type="entry name" value="SUBTILASE_HIS"/>
    <property type="match status" value="1"/>
</dbReference>
<dbReference type="PANTHER" id="PTHR43806:SF11">
    <property type="entry name" value="CEREVISIN-RELATED"/>
    <property type="match status" value="1"/>
</dbReference>
<evidence type="ECO:0000256" key="3">
    <source>
        <dbReference type="ARBA" id="ARBA00022801"/>
    </source>
</evidence>
<evidence type="ECO:0000256" key="1">
    <source>
        <dbReference type="ARBA" id="ARBA00011073"/>
    </source>
</evidence>
<dbReference type="GO" id="GO:0006508">
    <property type="term" value="P:proteolysis"/>
    <property type="evidence" value="ECO:0007669"/>
    <property type="project" value="UniProtKB-KW"/>
</dbReference>
<dbReference type="Gene3D" id="3.40.50.200">
    <property type="entry name" value="Peptidase S8/S53 domain"/>
    <property type="match status" value="1"/>
</dbReference>
<dbReference type="Proteomes" id="UP000199226">
    <property type="component" value="Unassembled WGS sequence"/>
</dbReference>
<gene>
    <name evidence="9" type="ORF">SAMN05421813_11973</name>
</gene>
<keyword evidence="4 5" id="KW-0720">Serine protease</keyword>
<feature type="active site" description="Charge relay system" evidence="5">
    <location>
        <position position="391"/>
    </location>
</feature>
<dbReference type="InterPro" id="IPR036852">
    <property type="entry name" value="Peptidase_S8/S53_dom_sf"/>
</dbReference>
<dbReference type="InterPro" id="IPR023827">
    <property type="entry name" value="Peptidase_S8_Asp-AS"/>
</dbReference>
<dbReference type="PROSITE" id="PS51892">
    <property type="entry name" value="SUBTILASE"/>
    <property type="match status" value="1"/>
</dbReference>
<dbReference type="Gene3D" id="3.30.70.80">
    <property type="entry name" value="Peptidase S8 propeptide/proteinase inhibitor I9"/>
    <property type="match status" value="1"/>
</dbReference>
<evidence type="ECO:0000256" key="2">
    <source>
        <dbReference type="ARBA" id="ARBA00022670"/>
    </source>
</evidence>
<feature type="active site" description="Charge relay system" evidence="5">
    <location>
        <position position="199"/>
    </location>
</feature>
<organism evidence="9 10">
    <name type="scientific">Daejeonella rubra</name>
    <dbReference type="NCBI Taxonomy" id="990371"/>
    <lineage>
        <taxon>Bacteria</taxon>
        <taxon>Pseudomonadati</taxon>
        <taxon>Bacteroidota</taxon>
        <taxon>Sphingobacteriia</taxon>
        <taxon>Sphingobacteriales</taxon>
        <taxon>Sphingobacteriaceae</taxon>
        <taxon>Daejeonella</taxon>
    </lineage>
</organism>
<dbReference type="InterPro" id="IPR000209">
    <property type="entry name" value="Peptidase_S8/S53_dom"/>
</dbReference>
<dbReference type="GO" id="GO:0005615">
    <property type="term" value="C:extracellular space"/>
    <property type="evidence" value="ECO:0007669"/>
    <property type="project" value="TreeGrafter"/>
</dbReference>
<dbReference type="InterPro" id="IPR015500">
    <property type="entry name" value="Peptidase_S8_subtilisin-rel"/>
</dbReference>
<dbReference type="PANTHER" id="PTHR43806">
    <property type="entry name" value="PEPTIDASE S8"/>
    <property type="match status" value="1"/>
</dbReference>
<dbReference type="PROSITE" id="PS00138">
    <property type="entry name" value="SUBTILASE_SER"/>
    <property type="match status" value="1"/>
</dbReference>
<dbReference type="InterPro" id="IPR037045">
    <property type="entry name" value="S8pro/Inhibitor_I9_sf"/>
</dbReference>
<dbReference type="InterPro" id="IPR023828">
    <property type="entry name" value="Peptidase_S8_Ser-AS"/>
</dbReference>
<feature type="domain" description="Inhibitor I9" evidence="8">
    <location>
        <begin position="78"/>
        <end position="152"/>
    </location>
</feature>
<dbReference type="Pfam" id="PF00082">
    <property type="entry name" value="Peptidase_S8"/>
    <property type="match status" value="1"/>
</dbReference>
<keyword evidence="2 5" id="KW-0645">Protease</keyword>
<reference evidence="10" key="1">
    <citation type="submission" date="2016-10" db="EMBL/GenBank/DDBJ databases">
        <authorList>
            <person name="Varghese N."/>
            <person name="Submissions S."/>
        </authorList>
    </citation>
    <scope>NUCLEOTIDE SEQUENCE [LARGE SCALE GENOMIC DNA]</scope>
    <source>
        <strain evidence="10">DSM 24536</strain>
    </source>
</reference>
<name>A0A1G9V907_9SPHI</name>